<name>A0A161MN37_TRIIF</name>
<organism evidence="1">
    <name type="scientific">Triatoma infestans</name>
    <name type="common">Assassin bug</name>
    <dbReference type="NCBI Taxonomy" id="30076"/>
    <lineage>
        <taxon>Eukaryota</taxon>
        <taxon>Metazoa</taxon>
        <taxon>Ecdysozoa</taxon>
        <taxon>Arthropoda</taxon>
        <taxon>Hexapoda</taxon>
        <taxon>Insecta</taxon>
        <taxon>Pterygota</taxon>
        <taxon>Neoptera</taxon>
        <taxon>Paraneoptera</taxon>
        <taxon>Hemiptera</taxon>
        <taxon>Heteroptera</taxon>
        <taxon>Panheteroptera</taxon>
        <taxon>Cimicomorpha</taxon>
        <taxon>Reduviidae</taxon>
        <taxon>Triatominae</taxon>
        <taxon>Triatoma</taxon>
    </lineage>
</organism>
<protein>
    <submittedName>
        <fullName evidence="1">Ubiquitin-conjugating enzyme e2 w</fullName>
    </submittedName>
</protein>
<proteinExistence type="predicted"/>
<dbReference type="AlphaFoldDB" id="A0A161MN37"/>
<dbReference type="EMBL" id="GEMB01003948">
    <property type="protein sequence ID" value="JAR99308.1"/>
    <property type="molecule type" value="Transcribed_RNA"/>
</dbReference>
<reference evidence="1" key="1">
    <citation type="submission" date="2016-04" db="EMBL/GenBank/DDBJ databases">
        <authorList>
            <person name="Calderon-Fernandez G.M.Sr."/>
        </authorList>
    </citation>
    <scope>NUCLEOTIDE SEQUENCE</scope>
    <source>
        <strain evidence="1">Int1</strain>
        <tissue evidence="1">Integument</tissue>
    </source>
</reference>
<evidence type="ECO:0000313" key="1">
    <source>
        <dbReference type="EMBL" id="JAR99308.1"/>
    </source>
</evidence>
<feature type="non-terminal residue" evidence="1">
    <location>
        <position position="1"/>
    </location>
</feature>
<sequence>NEAKKKMKKALHLYRTNYFRIMNYPVIIYILNN</sequence>
<reference evidence="1" key="2">
    <citation type="journal article" date="2017" name="J. Med. Entomol.">
        <title>Transcriptome Analysis of the Triatoma infestans (Hemiptera: Reduviidae) Integument.</title>
        <authorList>
            <person name="Calderon-Fernandez G.M."/>
            <person name="Moriconi D.E."/>
            <person name="Dulbecco A.B."/>
            <person name="Juarez M.P."/>
        </authorList>
    </citation>
    <scope>NUCLEOTIDE SEQUENCE</scope>
    <source>
        <strain evidence="1">Int1</strain>
        <tissue evidence="1">Integument</tissue>
    </source>
</reference>
<accession>A0A161MN37</accession>